<feature type="compositionally biased region" description="Polar residues" evidence="1">
    <location>
        <begin position="23"/>
        <end position="32"/>
    </location>
</feature>
<name>A0A835VAS5_VANPL</name>
<gene>
    <name evidence="2" type="ORF">HPP92_004848</name>
</gene>
<evidence type="ECO:0000313" key="2">
    <source>
        <dbReference type="EMBL" id="KAG0493854.1"/>
    </source>
</evidence>
<comment type="caution">
    <text evidence="2">The sequence shown here is derived from an EMBL/GenBank/DDBJ whole genome shotgun (WGS) entry which is preliminary data.</text>
</comment>
<feature type="compositionally biased region" description="Basic residues" evidence="1">
    <location>
        <begin position="1"/>
        <end position="10"/>
    </location>
</feature>
<dbReference type="AlphaFoldDB" id="A0A835VAS5"/>
<evidence type="ECO:0000256" key="1">
    <source>
        <dbReference type="SAM" id="MobiDB-lite"/>
    </source>
</evidence>
<dbReference type="Proteomes" id="UP000639772">
    <property type="component" value="Unassembled WGS sequence"/>
</dbReference>
<accession>A0A835VAS5</accession>
<protein>
    <submittedName>
        <fullName evidence="2">Uncharacterized protein</fullName>
    </submittedName>
</protein>
<proteinExistence type="predicted"/>
<sequence length="114" mass="12921">MTVRAVKRKSTQGERFSPEWASPSPNESGSSQTMNKLKIVLAPTVLLEDLPSQKDVVRFIMNRVWNEIGNKGERMSPMVVSKLDRMVCYNNGKSIQWGQTVARVNEIWGRSIVL</sequence>
<organism evidence="2 3">
    <name type="scientific">Vanilla planifolia</name>
    <name type="common">Vanilla</name>
    <dbReference type="NCBI Taxonomy" id="51239"/>
    <lineage>
        <taxon>Eukaryota</taxon>
        <taxon>Viridiplantae</taxon>
        <taxon>Streptophyta</taxon>
        <taxon>Embryophyta</taxon>
        <taxon>Tracheophyta</taxon>
        <taxon>Spermatophyta</taxon>
        <taxon>Magnoliopsida</taxon>
        <taxon>Liliopsida</taxon>
        <taxon>Asparagales</taxon>
        <taxon>Orchidaceae</taxon>
        <taxon>Vanilloideae</taxon>
        <taxon>Vanilleae</taxon>
        <taxon>Vanilla</taxon>
    </lineage>
</organism>
<reference evidence="2 3" key="1">
    <citation type="journal article" date="2020" name="Nat. Food">
        <title>A phased Vanilla planifolia genome enables genetic improvement of flavour and production.</title>
        <authorList>
            <person name="Hasing T."/>
            <person name="Tang H."/>
            <person name="Brym M."/>
            <person name="Khazi F."/>
            <person name="Huang T."/>
            <person name="Chambers A.H."/>
        </authorList>
    </citation>
    <scope>NUCLEOTIDE SEQUENCE [LARGE SCALE GENOMIC DNA]</scope>
    <source>
        <tissue evidence="2">Leaf</tissue>
    </source>
</reference>
<evidence type="ECO:0000313" key="3">
    <source>
        <dbReference type="Proteomes" id="UP000639772"/>
    </source>
</evidence>
<feature type="region of interest" description="Disordered" evidence="1">
    <location>
        <begin position="1"/>
        <end position="32"/>
    </location>
</feature>
<dbReference type="EMBL" id="JADCNM010000002">
    <property type="protein sequence ID" value="KAG0493854.1"/>
    <property type="molecule type" value="Genomic_DNA"/>
</dbReference>